<dbReference type="Proteomes" id="UP000249661">
    <property type="component" value="Unassembled WGS sequence"/>
</dbReference>
<sequence length="1296" mass="141331">MRQVKPVDEPFSNLSNAFLGIEIPVIARRIQPAESADEYSKPSNTGTHPHPQSGGLKSYLRIFRYADSFGWTLNALALVGAIGAGAALPLMDLLFGKMLTTFNDLATGQSSPEEFRDSLDRFVLYFVYLFIGKFSLVYIWTLSISISALRTTKALRAAFLTRLLQQPISFFDASLGGSPVTHVTTNANLINSGTSEKLGFVLQGTATFVAAFITAFAVQWKLTLITICIAPAILIITTVCSAFLVQAENAILRVDSHAGSLAEEVLASMKTVHAFNAFEALTGKYEAFAGEARRLGIRQSANMAILYAGEFFCAYAGYGLAFWQGIRMYARGEIDEPGAVVTVIFAVILAATSMTQIAPQIVQITRAASAAQFMWEVIDHEPSIDALSTLGKQLETCRGEIQFSNIAFSYPTRPQVRVLEDFTLAVPANKTTALVGPSGSGKSTISALLERWYDPLEGGVLLDGMDIRELNVRWLRTSVRIVQQEPTLFNGTVFENVAYGLAGTEYINASREEQLERVIEACKAAYAHEFIEGLPEGYDTRVGERASVLSGGQKQRIAIARSIVSDPKVLILDEATSALDPRAEKIVQEALDNVSASRTTIVIAHKLSTIRKADQIVVLSKGRIIEKGTHDELNEAGGMYHRLIEAQDLGANKTTDVARREEEETEEDALVTNMPSVEAEGPRDTSALELETDSIDSQSLLRCIAILVKERRELWMEFVIVVIACIVGGGSHPVLAFVFARSLDAFQIADTAEMIDQGEFYALMFFVIALVILVVYATLGWVTNIISTTVVYTYRMQIFRSYITQDMTFYDQPSHTTGSLVSHLSTKPTSLQELLGFNIGIILIAVVNIVSSSILSIAVGWKLGLVVLAGAMIPITFCGYLRIRLETQLEKSTGDRFAESAALAGEAISAIRTVASLAIEPVILDRYKGILRGIARRSIRGLVWTTAWLALTQSLSLLSMALSFWYGGRLLSTGEYSSTKLYIVVIGAILSGEAAASFFMFTTSLTKARGACNYIFWLRSLVPSVRDGGLDDNHPSHNTPEKDQNHAVSLELQDIEFRYPTRPNRPVLTDLNIKVSPGQSIAFVGPSGHGKSSIIALLERYYNPSYGRITLDGTPVTTIPLQTYRTHLSLVQQEPILYDGSVLENITLGIPNPSSIPESEIHSACHQANAFDFISSLPNGLSTPCGARGSLFSGGQRQRIAIARALLRKPRLLLLDEATSALDTESERVVQAALESASVGRTTIAIAHRLSTVKGSDCIYVLVRGRIVESGTHEVLLARRGMYYQMCLGQALDGAG</sequence>
<keyword evidence="1" id="KW-0547">Nucleotide-binding</keyword>
<keyword evidence="1" id="KW-0067">ATP-binding</keyword>
<evidence type="ECO:0000313" key="2">
    <source>
        <dbReference type="Proteomes" id="UP000249661"/>
    </source>
</evidence>
<keyword evidence="2" id="KW-1185">Reference proteome</keyword>
<reference evidence="1" key="1">
    <citation type="submission" date="2018-02" db="EMBL/GenBank/DDBJ databases">
        <title>The genomes of Aspergillus section Nigri reveals drivers in fungal speciation.</title>
        <authorList>
            <consortium name="DOE Joint Genome Institute"/>
            <person name="Vesth T.C."/>
            <person name="Nybo J."/>
            <person name="Theobald S."/>
            <person name="Brandl J."/>
            <person name="Frisvad J.C."/>
            <person name="Nielsen K.F."/>
            <person name="Lyhne E.K."/>
            <person name="Kogle M.E."/>
            <person name="Kuo A."/>
            <person name="Riley R."/>
            <person name="Clum A."/>
            <person name="Nolan M."/>
            <person name="Lipzen A."/>
            <person name="Salamov A."/>
            <person name="Henrissat B."/>
            <person name="Wiebenga A."/>
            <person name="De vries R.P."/>
            <person name="Grigoriev I.V."/>
            <person name="Mortensen U.H."/>
            <person name="Andersen M.R."/>
            <person name="Baker S.E."/>
        </authorList>
    </citation>
    <scope>NUCLEOTIDE SEQUENCE</scope>
    <source>
        <strain evidence="1">CBS 121060</strain>
    </source>
</reference>
<name>A0ACD1GRZ6_9EURO</name>
<organism evidence="1 2">
    <name type="scientific">Aspergillus aculeatinus CBS 121060</name>
    <dbReference type="NCBI Taxonomy" id="1448322"/>
    <lineage>
        <taxon>Eukaryota</taxon>
        <taxon>Fungi</taxon>
        <taxon>Dikarya</taxon>
        <taxon>Ascomycota</taxon>
        <taxon>Pezizomycotina</taxon>
        <taxon>Eurotiomycetes</taxon>
        <taxon>Eurotiomycetidae</taxon>
        <taxon>Eurotiales</taxon>
        <taxon>Aspergillaceae</taxon>
        <taxon>Aspergillus</taxon>
        <taxon>Aspergillus subgen. Circumdati</taxon>
    </lineage>
</organism>
<accession>A0ACD1GRZ6</accession>
<dbReference type="EMBL" id="KZ825028">
    <property type="protein sequence ID" value="RAH63897.1"/>
    <property type="molecule type" value="Genomic_DNA"/>
</dbReference>
<evidence type="ECO:0000313" key="1">
    <source>
        <dbReference type="EMBL" id="RAH63897.1"/>
    </source>
</evidence>
<protein>
    <submittedName>
        <fullName evidence="1">ATP-binding cassette multidrug transport protein</fullName>
    </submittedName>
</protein>
<gene>
    <name evidence="1" type="ORF">BO66DRAFT_465951</name>
</gene>
<proteinExistence type="predicted"/>